<dbReference type="InterPro" id="IPR011009">
    <property type="entry name" value="Kinase-like_dom_sf"/>
</dbReference>
<evidence type="ECO:0000256" key="5">
    <source>
        <dbReference type="ARBA" id="ARBA00022840"/>
    </source>
</evidence>
<dbReference type="PANTHER" id="PTHR43671">
    <property type="entry name" value="SERINE/THREONINE-PROTEIN KINASE NEK"/>
    <property type="match status" value="1"/>
</dbReference>
<evidence type="ECO:0000256" key="1">
    <source>
        <dbReference type="ARBA" id="ARBA00012513"/>
    </source>
</evidence>
<comment type="caution">
    <text evidence="9">The sequence shown here is derived from an EMBL/GenBank/DDBJ whole genome shotgun (WGS) entry which is preliminary data.</text>
</comment>
<dbReference type="EMBL" id="VDLU01000003">
    <property type="protein sequence ID" value="TNJ27622.1"/>
    <property type="molecule type" value="Genomic_DNA"/>
</dbReference>
<protein>
    <recommendedName>
        <fullName evidence="1">non-specific serine/threonine protein kinase</fullName>
        <ecNumber evidence="1">2.7.11.1</ecNumber>
    </recommendedName>
</protein>
<keyword evidence="5" id="KW-0067">ATP-binding</keyword>
<dbReference type="Proteomes" id="UP000315496">
    <property type="component" value="Chromosome 3"/>
</dbReference>
<evidence type="ECO:0000256" key="7">
    <source>
        <dbReference type="SAM" id="MobiDB-lite"/>
    </source>
</evidence>
<feature type="compositionally biased region" description="Polar residues" evidence="7">
    <location>
        <begin position="451"/>
        <end position="463"/>
    </location>
</feature>
<accession>A0A4Z1SP75</accession>
<name>A0A4Z1SP75_GIAMU</name>
<dbReference type="PANTHER" id="PTHR43671:SF13">
    <property type="entry name" value="SERINE_THREONINE-PROTEIN KINASE NEK2"/>
    <property type="match status" value="1"/>
</dbReference>
<feature type="compositionally biased region" description="Polar residues" evidence="7">
    <location>
        <begin position="185"/>
        <end position="194"/>
    </location>
</feature>
<evidence type="ECO:0000256" key="3">
    <source>
        <dbReference type="ARBA" id="ARBA00022741"/>
    </source>
</evidence>
<dbReference type="InterPro" id="IPR050660">
    <property type="entry name" value="NEK_Ser/Thr_kinase"/>
</dbReference>
<keyword evidence="6" id="KW-0175">Coiled coil</keyword>
<dbReference type="OrthoDB" id="447103at2759"/>
<dbReference type="EC" id="2.7.11.1" evidence="1"/>
<dbReference type="GO" id="GO:0005524">
    <property type="term" value="F:ATP binding"/>
    <property type="evidence" value="ECO:0007669"/>
    <property type="project" value="UniProtKB-KW"/>
</dbReference>
<keyword evidence="10" id="KW-1185">Reference proteome</keyword>
<proteinExistence type="predicted"/>
<keyword evidence="3" id="KW-0547">Nucleotide-binding</keyword>
<evidence type="ECO:0000259" key="8">
    <source>
        <dbReference type="PROSITE" id="PS50011"/>
    </source>
</evidence>
<sequence>MDGSSGSVSRSGRVSEVLGTAFRHRYELCRLLRESSPAREYLVRAAESGENYSCTQFSYGLLKHFNRDYTLTKLSNFVAKRHANHVCYHEFHHDPDACELYILTDYVRPPTLAELITQANRQCMQLTADAIWGILGQILSGVNYYQQTDFTAPYHSAQIHGGLNAGNIYVDPAGTIRVGVFSLTTDPSDSTPEQSRAFDFSSIPTSPKSEQAEQHETNDYQALGCIIFELKTGKLLSKDPVHQYYTPGLASEALEQLPDLEASDDSDLTSYIRVLLEAPTTPIPPLYSLVNVPQLLEHIDFVENVRLYNAKISPYPAFSEQHLKGSGRPGVTAGPSYALFDAPDHRGSGSSSGAASDDLTGSALLELPRTSGHVGTEPALEVDKSLIETMTTFLQAHEQNARNFREQNELLLEIRALVIRQNDEVKKMRAEIDALRTNVTRINTVIEQQSLSTRALHRSSSAAGRSMTPGEPRPSGSASRSGRAGGGKGTSGKSPGRPLKSPRLPRVLEGEGSARESLIDDLRRSLETRKGQGKGSVTSSTTGVAGNKRSSMDEFVAQDEHQVKFVCLPCNHLISCRVQGNKMHLHNCPKCLGGIENIVIIKDE</sequence>
<feature type="region of interest" description="Disordered" evidence="7">
    <location>
        <begin position="451"/>
        <end position="548"/>
    </location>
</feature>
<evidence type="ECO:0000313" key="9">
    <source>
        <dbReference type="EMBL" id="TNJ27622.1"/>
    </source>
</evidence>
<keyword evidence="2" id="KW-0808">Transferase</keyword>
<keyword evidence="4 9" id="KW-0418">Kinase</keyword>
<dbReference type="GO" id="GO:0004674">
    <property type="term" value="F:protein serine/threonine kinase activity"/>
    <property type="evidence" value="ECO:0007669"/>
    <property type="project" value="UniProtKB-EC"/>
</dbReference>
<dbReference type="SUPFAM" id="SSF56112">
    <property type="entry name" value="Protein kinase-like (PK-like)"/>
    <property type="match status" value="1"/>
</dbReference>
<organism evidence="9 10">
    <name type="scientific">Giardia muris</name>
    <dbReference type="NCBI Taxonomy" id="5742"/>
    <lineage>
        <taxon>Eukaryota</taxon>
        <taxon>Metamonada</taxon>
        <taxon>Diplomonadida</taxon>
        <taxon>Hexamitidae</taxon>
        <taxon>Giardiinae</taxon>
        <taxon>Giardia</taxon>
    </lineage>
</organism>
<evidence type="ECO:0000313" key="10">
    <source>
        <dbReference type="Proteomes" id="UP000315496"/>
    </source>
</evidence>
<reference evidence="9 10" key="1">
    <citation type="submission" date="2019-05" db="EMBL/GenBank/DDBJ databases">
        <title>The compact genome of Giardia muris reveals important steps in the evolution of intestinal protozoan parasites.</title>
        <authorList>
            <person name="Xu F."/>
            <person name="Jimenez-Gonzalez A."/>
            <person name="Einarsson E."/>
            <person name="Astvaldsson A."/>
            <person name="Peirasmaki D."/>
            <person name="Eckmann L."/>
            <person name="Andersson J.O."/>
            <person name="Svard S.G."/>
            <person name="Jerlstrom-Hultqvist J."/>
        </authorList>
    </citation>
    <scope>NUCLEOTIDE SEQUENCE [LARGE SCALE GENOMIC DNA]</scope>
    <source>
        <strain evidence="9 10">Roberts-Thomson</strain>
    </source>
</reference>
<dbReference type="AlphaFoldDB" id="A0A4Z1SP75"/>
<dbReference type="PROSITE" id="PS50011">
    <property type="entry name" value="PROTEIN_KINASE_DOM"/>
    <property type="match status" value="1"/>
</dbReference>
<dbReference type="Gene3D" id="3.30.200.20">
    <property type="entry name" value="Phosphorylase Kinase, domain 1"/>
    <property type="match status" value="1"/>
</dbReference>
<evidence type="ECO:0000256" key="2">
    <source>
        <dbReference type="ARBA" id="ARBA00022679"/>
    </source>
</evidence>
<evidence type="ECO:0000256" key="4">
    <source>
        <dbReference type="ARBA" id="ARBA00022777"/>
    </source>
</evidence>
<dbReference type="VEuPathDB" id="GiardiaDB:GMRT_11990"/>
<feature type="compositionally biased region" description="Basic and acidic residues" evidence="7">
    <location>
        <begin position="506"/>
        <end position="530"/>
    </location>
</feature>
<feature type="compositionally biased region" description="Polar residues" evidence="7">
    <location>
        <begin position="535"/>
        <end position="544"/>
    </location>
</feature>
<dbReference type="Gene3D" id="1.10.510.10">
    <property type="entry name" value="Transferase(Phosphotransferase) domain 1"/>
    <property type="match status" value="1"/>
</dbReference>
<feature type="compositionally biased region" description="Low complexity" evidence="7">
    <location>
        <begin position="469"/>
        <end position="482"/>
    </location>
</feature>
<dbReference type="InterPro" id="IPR000719">
    <property type="entry name" value="Prot_kinase_dom"/>
</dbReference>
<feature type="coiled-coil region" evidence="6">
    <location>
        <begin position="394"/>
        <end position="438"/>
    </location>
</feature>
<feature type="domain" description="Protein kinase" evidence="8">
    <location>
        <begin position="1"/>
        <end position="301"/>
    </location>
</feature>
<gene>
    <name evidence="9" type="ORF">GMRT_11990</name>
</gene>
<feature type="region of interest" description="Disordered" evidence="7">
    <location>
        <begin position="185"/>
        <end position="215"/>
    </location>
</feature>
<evidence type="ECO:0000256" key="6">
    <source>
        <dbReference type="SAM" id="Coils"/>
    </source>
</evidence>